<dbReference type="Proteomes" id="UP001162483">
    <property type="component" value="Unassembled WGS sequence"/>
</dbReference>
<name>A0ABN9HQ76_9NEOB</name>
<feature type="region of interest" description="Disordered" evidence="1">
    <location>
        <begin position="1"/>
        <end position="34"/>
    </location>
</feature>
<accession>A0ABN9HQ76</accession>
<comment type="caution">
    <text evidence="2">The sequence shown here is derived from an EMBL/GenBank/DDBJ whole genome shotgun (WGS) entry which is preliminary data.</text>
</comment>
<dbReference type="EMBL" id="CATNWA010021404">
    <property type="protein sequence ID" value="CAI9622567.1"/>
    <property type="molecule type" value="Genomic_DNA"/>
</dbReference>
<protein>
    <submittedName>
        <fullName evidence="2">Uncharacterized protein</fullName>
    </submittedName>
</protein>
<evidence type="ECO:0000256" key="1">
    <source>
        <dbReference type="SAM" id="MobiDB-lite"/>
    </source>
</evidence>
<reference evidence="2" key="1">
    <citation type="submission" date="2023-05" db="EMBL/GenBank/DDBJ databases">
        <authorList>
            <person name="Stuckert A."/>
        </authorList>
    </citation>
    <scope>NUCLEOTIDE SEQUENCE</scope>
</reference>
<keyword evidence="3" id="KW-1185">Reference proteome</keyword>
<proteinExistence type="predicted"/>
<organism evidence="2 3">
    <name type="scientific">Staurois parvus</name>
    <dbReference type="NCBI Taxonomy" id="386267"/>
    <lineage>
        <taxon>Eukaryota</taxon>
        <taxon>Metazoa</taxon>
        <taxon>Chordata</taxon>
        <taxon>Craniata</taxon>
        <taxon>Vertebrata</taxon>
        <taxon>Euteleostomi</taxon>
        <taxon>Amphibia</taxon>
        <taxon>Batrachia</taxon>
        <taxon>Anura</taxon>
        <taxon>Neobatrachia</taxon>
        <taxon>Ranoidea</taxon>
        <taxon>Ranidae</taxon>
        <taxon>Staurois</taxon>
    </lineage>
</organism>
<sequence>MIRFTPQYTENPLTDATTSTVLASTPNTRNVPSYTVRPLDTTEYVLTQETEITISGH</sequence>
<feature type="compositionally biased region" description="Polar residues" evidence="1">
    <location>
        <begin position="1"/>
        <end position="33"/>
    </location>
</feature>
<gene>
    <name evidence="2" type="ORF">SPARVUS_LOCUS16307761</name>
</gene>
<evidence type="ECO:0000313" key="2">
    <source>
        <dbReference type="EMBL" id="CAI9622567.1"/>
    </source>
</evidence>
<evidence type="ECO:0000313" key="3">
    <source>
        <dbReference type="Proteomes" id="UP001162483"/>
    </source>
</evidence>